<feature type="region of interest" description="Disordered" evidence="5">
    <location>
        <begin position="586"/>
        <end position="622"/>
    </location>
</feature>
<reference evidence="7 8" key="1">
    <citation type="submission" date="2023-10" db="EMBL/GenBank/DDBJ databases">
        <title>Chromosome-scale genome assembly provides insights into flower coloration mechanisms of Canna indica.</title>
        <authorList>
            <person name="Li C."/>
        </authorList>
    </citation>
    <scope>NUCLEOTIDE SEQUENCE [LARGE SCALE GENOMIC DNA]</scope>
    <source>
        <tissue evidence="7">Flower</tissue>
    </source>
</reference>
<feature type="compositionally biased region" description="Polar residues" evidence="5">
    <location>
        <begin position="950"/>
        <end position="968"/>
    </location>
</feature>
<dbReference type="Pfam" id="PF05182">
    <property type="entry name" value="Fip1"/>
    <property type="match status" value="1"/>
</dbReference>
<evidence type="ECO:0000256" key="5">
    <source>
        <dbReference type="SAM" id="MobiDB-lite"/>
    </source>
</evidence>
<sequence length="1148" mass="129727">MGSMQDDFGELYADLDDQVNAGLAAIKRSCSGKELGSISEEYCADGRVAEAGERPLNCGEVLEAADSESEDDLHIVLNEEDHLNLQTLERGNAGLGEGWCEEEEDEDLVIVTGSSHVKNNDQKRVEQLSNVDGLTYGSAKRGSAAKINCNGWCVQTQKGGFSAKSVISTFGKGGWDQLMICSDACGSCNSCILAEAKNGYSFSLPRKRTIFDIYIEALEPKPWRQQGVDITDYFNYDLNEESWKSYCQELAQFRQHAKISTQLSVNESSRLSQMSTENKCASLSAQCVYGERISSMDNLDSGLRRLEMRKGRAIQVAHGNGERIPSVDIRRPRPRDSDVVIQLTVKGSLEDCSTEEESRYSDKQDNDIIGLNYESRLHEGEFCLERDVQVCPPILSSFEMPRTSYNGTASAVATNLFYKVDGAEDPDNANTSILKAASPCTTQDNSKSSSDSGTLTRTSEDTGSSQRICNFVKKESASSVFILRESNKSECYNSDGSGSSTTKLQEKDWECHSYGLSLSPENYTDHNITRLNSKIATVAPAFREEGSVPLFRTSQNDNAMAGVACRREGGLDYGVRVWGHLSFEEKTKRSRSNKRSRHTETPLSRKASIKVSHRKGNNDTTHKINFIDRDCSRPKRVASYSDNGTNSEDFHLYEQYHREREIRGNPCEVFDESVLKSNSLLEKDKYLRHRKGTLDRHIRIKNGDNQKAVPHRCREQNLLVMQKRQIACFSGEEKNFSHKSNRYILGSARELKNLRRGRNEASSCIEMNRSTIDERGLLSANSPRDTFAHSLRSNEHYVDHKQPSAVEDERALYYDENVESTEFSALTRPQLRADDEAWLRHQEQLGLSTDEGSFYFIRNSRNEASHANKNFVGCSYSEDHVLVDGRKKINAEEDAAHDSREDIRFVLENFDNRRRELGTLKHREAVNLHVNGVKRKFPRRGNPDTRVSEGKNNAGYQGQRKAMSSRSNIGDHHQEVAYSLSKLDRRHQQPDSLDAVAHYKIEKPGELALKKFQDSKPISQDHGDDEIEEGQLIEELDDLDIDFLTKYQTPKEDICCSLAKPCLWTQVGKKNIQPHESTKNNNTVGGYDNKHIMDLLAKMEKRRERFKKPIATRQVEIKSLELQVDVTAITDEVKQHRPTRKRRWGASS</sequence>
<accession>A0AAQ3KA09</accession>
<dbReference type="PANTHER" id="PTHR36884">
    <property type="entry name" value="FIP1[III]-LIKE PROTEIN"/>
    <property type="match status" value="1"/>
</dbReference>
<evidence type="ECO:0000259" key="6">
    <source>
        <dbReference type="Pfam" id="PF05182"/>
    </source>
</evidence>
<keyword evidence="8" id="KW-1185">Reference proteome</keyword>
<evidence type="ECO:0000256" key="1">
    <source>
        <dbReference type="ARBA" id="ARBA00004123"/>
    </source>
</evidence>
<dbReference type="GO" id="GO:0005634">
    <property type="term" value="C:nucleus"/>
    <property type="evidence" value="ECO:0007669"/>
    <property type="project" value="UniProtKB-SubCell"/>
</dbReference>
<dbReference type="GO" id="GO:0006397">
    <property type="term" value="P:mRNA processing"/>
    <property type="evidence" value="ECO:0007669"/>
    <property type="project" value="UniProtKB-KW"/>
</dbReference>
<feature type="compositionally biased region" description="Basic residues" evidence="5">
    <location>
        <begin position="588"/>
        <end position="597"/>
    </location>
</feature>
<feature type="region of interest" description="Disordered" evidence="5">
    <location>
        <begin position="435"/>
        <end position="462"/>
    </location>
</feature>
<name>A0AAQ3KA09_9LILI</name>
<dbReference type="InterPro" id="IPR007854">
    <property type="entry name" value="Fip1_dom"/>
</dbReference>
<evidence type="ECO:0000256" key="4">
    <source>
        <dbReference type="ARBA" id="ARBA00023242"/>
    </source>
</evidence>
<evidence type="ECO:0000256" key="3">
    <source>
        <dbReference type="ARBA" id="ARBA00022664"/>
    </source>
</evidence>
<dbReference type="EMBL" id="CP136893">
    <property type="protein sequence ID" value="WOL04794.1"/>
    <property type="molecule type" value="Genomic_DNA"/>
</dbReference>
<proteinExistence type="inferred from homology"/>
<keyword evidence="3" id="KW-0507">mRNA processing</keyword>
<organism evidence="7 8">
    <name type="scientific">Canna indica</name>
    <name type="common">Indian-shot</name>
    <dbReference type="NCBI Taxonomy" id="4628"/>
    <lineage>
        <taxon>Eukaryota</taxon>
        <taxon>Viridiplantae</taxon>
        <taxon>Streptophyta</taxon>
        <taxon>Embryophyta</taxon>
        <taxon>Tracheophyta</taxon>
        <taxon>Spermatophyta</taxon>
        <taxon>Magnoliopsida</taxon>
        <taxon>Liliopsida</taxon>
        <taxon>Zingiberales</taxon>
        <taxon>Cannaceae</taxon>
        <taxon>Canna</taxon>
    </lineage>
</organism>
<comment type="similarity">
    <text evidence="2">Belongs to the FIP1 family.</text>
</comment>
<dbReference type="InterPro" id="IPR044976">
    <property type="entry name" value="FIPS5/FIPS3-like"/>
</dbReference>
<feature type="region of interest" description="Disordered" evidence="5">
    <location>
        <begin position="935"/>
        <end position="968"/>
    </location>
</feature>
<dbReference type="PANTHER" id="PTHR36884:SF4">
    <property type="entry name" value="FIP1[III]-LIKE PROTEIN"/>
    <property type="match status" value="1"/>
</dbReference>
<keyword evidence="4" id="KW-0539">Nucleus</keyword>
<protein>
    <recommendedName>
        <fullName evidence="6">Pre-mRNA polyadenylation factor Fip1 domain-containing protein</fullName>
    </recommendedName>
</protein>
<evidence type="ECO:0000313" key="8">
    <source>
        <dbReference type="Proteomes" id="UP001327560"/>
    </source>
</evidence>
<evidence type="ECO:0000313" key="7">
    <source>
        <dbReference type="EMBL" id="WOL04794.1"/>
    </source>
</evidence>
<dbReference type="Proteomes" id="UP001327560">
    <property type="component" value="Chromosome 4"/>
</dbReference>
<evidence type="ECO:0000256" key="2">
    <source>
        <dbReference type="ARBA" id="ARBA00007459"/>
    </source>
</evidence>
<dbReference type="AlphaFoldDB" id="A0AAQ3KA09"/>
<comment type="subcellular location">
    <subcellularLocation>
        <location evidence="1">Nucleus</location>
    </subcellularLocation>
</comment>
<feature type="domain" description="Pre-mRNA polyadenylation factor Fip1" evidence="6">
    <location>
        <begin position="212"/>
        <end position="254"/>
    </location>
</feature>
<gene>
    <name evidence="7" type="ORF">Cni_G13516</name>
</gene>